<keyword evidence="2" id="KW-1185">Reference proteome</keyword>
<sequence length="140" mass="13772">MTLAFSNGVITDRLQALTRAIDAGSGPGKLLIYSGARPARGAAPGGGNTLLATQLFADPSAGSVSGSTLTLQIGSSILASKTGNAAWARITDSDGNFVADLDVVASGGSGELQLAAGGSPTTQLYEGGVFSISLATLVDS</sequence>
<evidence type="ECO:0000313" key="2">
    <source>
        <dbReference type="Proteomes" id="UP000672934"/>
    </source>
</evidence>
<organism evidence="1 2">
    <name type="scientific">Cupriavidus yeoncheonensis</name>
    <dbReference type="NCBI Taxonomy" id="1462994"/>
    <lineage>
        <taxon>Bacteria</taxon>
        <taxon>Pseudomonadati</taxon>
        <taxon>Pseudomonadota</taxon>
        <taxon>Betaproteobacteria</taxon>
        <taxon>Burkholderiales</taxon>
        <taxon>Burkholderiaceae</taxon>
        <taxon>Cupriavidus</taxon>
    </lineage>
</organism>
<dbReference type="EMBL" id="CAJPUY010000001">
    <property type="protein sequence ID" value="CAG2126929.1"/>
    <property type="molecule type" value="Genomic_DNA"/>
</dbReference>
<comment type="caution">
    <text evidence="1">The sequence shown here is derived from an EMBL/GenBank/DDBJ whole genome shotgun (WGS) entry which is preliminary data.</text>
</comment>
<dbReference type="Proteomes" id="UP000672934">
    <property type="component" value="Unassembled WGS sequence"/>
</dbReference>
<evidence type="ECO:0000313" key="1">
    <source>
        <dbReference type="EMBL" id="CAG2126929.1"/>
    </source>
</evidence>
<protein>
    <submittedName>
        <fullName evidence="1">Uncharacterized protein</fullName>
    </submittedName>
</protein>
<accession>A0A916IP77</accession>
<name>A0A916IP77_9BURK</name>
<dbReference type="AlphaFoldDB" id="A0A916IP77"/>
<gene>
    <name evidence="1" type="ORF">LMG31506_00243</name>
</gene>
<dbReference type="RefSeq" id="WP_211945262.1">
    <property type="nucleotide sequence ID" value="NZ_CAJPUY010000001.1"/>
</dbReference>
<proteinExistence type="predicted"/>
<reference evidence="1" key="1">
    <citation type="submission" date="2021-03" db="EMBL/GenBank/DDBJ databases">
        <authorList>
            <person name="Peeters C."/>
        </authorList>
    </citation>
    <scope>NUCLEOTIDE SEQUENCE</scope>
    <source>
        <strain evidence="1">LMG 31506</strain>
    </source>
</reference>